<dbReference type="AlphaFoldDB" id="A0P847"/>
<reference evidence="1 2" key="1">
    <citation type="submission" date="2006-11" db="EMBL/GenBank/DDBJ databases">
        <authorList>
            <person name="Giovannoni S."/>
            <person name="Vergin K."/>
            <person name="Ferriera S."/>
            <person name="Johnson J."/>
            <person name="Kravitz S."/>
            <person name="Beeson K."/>
            <person name="Sutton G."/>
            <person name="Rogers Y.-H."/>
            <person name="Friedman R."/>
            <person name="Frazier M."/>
            <person name="Venter J.C."/>
        </authorList>
    </citation>
    <scope>NUCLEOTIDE SEQUENCE [LARGE SCALE GENOMIC DNA]</scope>
    <source>
        <strain evidence="1 2">HTCC2181</strain>
    </source>
</reference>
<gene>
    <name evidence="1" type="ORF">MB2181_06500</name>
</gene>
<accession>A0P847</accession>
<dbReference type="InterPro" id="IPR007362">
    <property type="entry name" value="DUF429"/>
</dbReference>
<dbReference type="EMBL" id="AAUX01000001">
    <property type="protein sequence ID" value="EAV47707.1"/>
    <property type="molecule type" value="Genomic_DNA"/>
</dbReference>
<comment type="caution">
    <text evidence="1">The sequence shown here is derived from an EMBL/GenBank/DDBJ whole genome shotgun (WGS) entry which is preliminary data.</text>
</comment>
<keyword evidence="2" id="KW-1185">Reference proteome</keyword>
<dbReference type="OrthoDB" id="9811476at2"/>
<evidence type="ECO:0008006" key="3">
    <source>
        <dbReference type="Google" id="ProtNLM"/>
    </source>
</evidence>
<proteinExistence type="predicted"/>
<sequence length="228" mass="26300">MKTVFGIDGCKYGWLVAVKSENTNVDLWLINSLDQLPSMTKKPIVAGIDIPLELHNNGFRLAEYEARGLLKFRSSTIFTPPCIQALSAKNYLEACAINYKVCKKKISKQAWFLFKKIKEARKIYCAVNLDLELYEVHPELSFMAMNNMEIITEKKKTKEGSIKRISLIMQYYPSFNFSKTRDKFKKKDVNDDDILDAIAVLWSTQKILDKVASYVPKNPETLKSKIYY</sequence>
<dbReference type="Pfam" id="PF04250">
    <property type="entry name" value="DUF429"/>
    <property type="match status" value="1"/>
</dbReference>
<dbReference type="Proteomes" id="UP000054262">
    <property type="component" value="Unassembled WGS sequence"/>
</dbReference>
<evidence type="ECO:0000313" key="2">
    <source>
        <dbReference type="Proteomes" id="UP000054262"/>
    </source>
</evidence>
<evidence type="ECO:0000313" key="1">
    <source>
        <dbReference type="EMBL" id="EAV47707.1"/>
    </source>
</evidence>
<name>A0P847_9PROT</name>
<organism evidence="1 2">
    <name type="scientific">Methylophilales bacterium HTCC2181</name>
    <dbReference type="NCBI Taxonomy" id="383631"/>
    <lineage>
        <taxon>Bacteria</taxon>
        <taxon>Pseudomonadati</taxon>
        <taxon>Pseudomonadota</taxon>
        <taxon>Betaproteobacteria</taxon>
        <taxon>Nitrosomonadales</taxon>
        <taxon>OM43 clade</taxon>
    </lineage>
</organism>
<protein>
    <recommendedName>
        <fullName evidence="3">DUF429 domain-containing protein</fullName>
    </recommendedName>
</protein>